<protein>
    <submittedName>
        <fullName evidence="2">Uncharacterized protein</fullName>
    </submittedName>
</protein>
<accession>A0A1F6E6K9</accession>
<proteinExistence type="predicted"/>
<dbReference type="Proteomes" id="UP000176914">
    <property type="component" value="Unassembled WGS sequence"/>
</dbReference>
<comment type="caution">
    <text evidence="2">The sequence shown here is derived from an EMBL/GenBank/DDBJ whole genome shotgun (WGS) entry which is preliminary data.</text>
</comment>
<feature type="compositionally biased region" description="Polar residues" evidence="1">
    <location>
        <begin position="52"/>
        <end position="62"/>
    </location>
</feature>
<dbReference type="EMBL" id="MFLL01000015">
    <property type="protein sequence ID" value="OGG69276.1"/>
    <property type="molecule type" value="Genomic_DNA"/>
</dbReference>
<feature type="region of interest" description="Disordered" evidence="1">
    <location>
        <begin position="43"/>
        <end position="71"/>
    </location>
</feature>
<reference evidence="2 3" key="1">
    <citation type="journal article" date="2016" name="Nat. Commun.">
        <title>Thousands of microbial genomes shed light on interconnected biogeochemical processes in an aquifer system.</title>
        <authorList>
            <person name="Anantharaman K."/>
            <person name="Brown C.T."/>
            <person name="Hug L.A."/>
            <person name="Sharon I."/>
            <person name="Castelle C.J."/>
            <person name="Probst A.J."/>
            <person name="Thomas B.C."/>
            <person name="Singh A."/>
            <person name="Wilkins M.J."/>
            <person name="Karaoz U."/>
            <person name="Brodie E.L."/>
            <person name="Williams K.H."/>
            <person name="Hubbard S.S."/>
            <person name="Banfield J.F."/>
        </authorList>
    </citation>
    <scope>NUCLEOTIDE SEQUENCE [LARGE SCALE GENOMIC DNA]</scope>
</reference>
<gene>
    <name evidence="2" type="ORF">A3C20_03220</name>
</gene>
<evidence type="ECO:0000256" key="1">
    <source>
        <dbReference type="SAM" id="MobiDB-lite"/>
    </source>
</evidence>
<name>A0A1F6E6K9_9BACT</name>
<sequence>MGYAARVFRNRRKSVMKLDQAMADLTAGNVVRPGELAQRLGVQAPADAGSGVASNRRTQESPGLSARPSLW</sequence>
<organism evidence="2 3">
    <name type="scientific">Candidatus Kaiserbacteria bacterium RIFCSPHIGHO2_02_FULL_55_25</name>
    <dbReference type="NCBI Taxonomy" id="1798498"/>
    <lineage>
        <taxon>Bacteria</taxon>
        <taxon>Candidatus Kaiseribacteriota</taxon>
    </lineage>
</organism>
<dbReference type="AlphaFoldDB" id="A0A1F6E6K9"/>
<evidence type="ECO:0000313" key="2">
    <source>
        <dbReference type="EMBL" id="OGG69276.1"/>
    </source>
</evidence>
<evidence type="ECO:0000313" key="3">
    <source>
        <dbReference type="Proteomes" id="UP000176914"/>
    </source>
</evidence>